<dbReference type="EMBL" id="QZFV01000054">
    <property type="protein sequence ID" value="RJQ89625.1"/>
    <property type="molecule type" value="Genomic_DNA"/>
</dbReference>
<reference evidence="1 2" key="1">
    <citation type="submission" date="2018-09" db="EMBL/GenBank/DDBJ databases">
        <title>YIM PH 21725 draft genome.</title>
        <authorList>
            <person name="Miao C."/>
        </authorList>
    </citation>
    <scope>NUCLEOTIDE SEQUENCE [LARGE SCALE GENOMIC DNA]</scope>
    <source>
        <strain evidence="2">YIM PH21725</strain>
    </source>
</reference>
<sequence length="80" mass="8734">MVSLKELIRVVDAASILTVRTGQGLWRWQLRAGSADLAVSGRQYQRRIRASDAGSAFQDLAGKVQDVADLRAVSFDRTGT</sequence>
<keyword evidence="2" id="KW-1185">Reference proteome</keyword>
<accession>A0A419I9X8</accession>
<evidence type="ECO:0008006" key="3">
    <source>
        <dbReference type="Google" id="ProtNLM"/>
    </source>
</evidence>
<comment type="caution">
    <text evidence="1">The sequence shown here is derived from an EMBL/GenBank/DDBJ whole genome shotgun (WGS) entry which is preliminary data.</text>
</comment>
<evidence type="ECO:0000313" key="2">
    <source>
        <dbReference type="Proteomes" id="UP000285112"/>
    </source>
</evidence>
<name>A0A419I9X8_9PSEU</name>
<gene>
    <name evidence="1" type="ORF">D5S19_03990</name>
</gene>
<organism evidence="1 2">
    <name type="scientific">Amycolatopsis panacis</name>
    <dbReference type="NCBI Taxonomy" id="2340917"/>
    <lineage>
        <taxon>Bacteria</taxon>
        <taxon>Bacillati</taxon>
        <taxon>Actinomycetota</taxon>
        <taxon>Actinomycetes</taxon>
        <taxon>Pseudonocardiales</taxon>
        <taxon>Pseudonocardiaceae</taxon>
        <taxon>Amycolatopsis</taxon>
    </lineage>
</organism>
<dbReference type="Proteomes" id="UP000285112">
    <property type="component" value="Unassembled WGS sequence"/>
</dbReference>
<proteinExistence type="predicted"/>
<protein>
    <recommendedName>
        <fullName evidence="3">DUF1508 domain-containing protein</fullName>
    </recommendedName>
</protein>
<dbReference type="AlphaFoldDB" id="A0A419I9X8"/>
<evidence type="ECO:0000313" key="1">
    <source>
        <dbReference type="EMBL" id="RJQ89625.1"/>
    </source>
</evidence>